<dbReference type="RefSeq" id="WP_213434091.1">
    <property type="nucleotide sequence ID" value="NZ_AP024545.1"/>
</dbReference>
<dbReference type="Pfam" id="PF02311">
    <property type="entry name" value="AraC_binding"/>
    <property type="match status" value="1"/>
</dbReference>
<feature type="domain" description="HTH araC/xylS-type" evidence="4">
    <location>
        <begin position="179"/>
        <end position="276"/>
    </location>
</feature>
<dbReference type="PANTHER" id="PTHR46796">
    <property type="entry name" value="HTH-TYPE TRANSCRIPTIONAL ACTIVATOR RHAS-RELATED"/>
    <property type="match status" value="1"/>
</dbReference>
<evidence type="ECO:0000259" key="4">
    <source>
        <dbReference type="PROSITE" id="PS01124"/>
    </source>
</evidence>
<dbReference type="InterPro" id="IPR003313">
    <property type="entry name" value="AraC-bd"/>
</dbReference>
<organism evidence="5 6">
    <name type="scientific">Noviluteimonas caseinilytica</name>
    <dbReference type="NCBI Taxonomy" id="2675101"/>
    <lineage>
        <taxon>Bacteria</taxon>
        <taxon>Pseudomonadati</taxon>
        <taxon>Pseudomonadota</taxon>
        <taxon>Gammaproteobacteria</taxon>
        <taxon>Lysobacterales</taxon>
        <taxon>Lysobacteraceae</taxon>
        <taxon>Noviluteimonas</taxon>
    </lineage>
</organism>
<proteinExistence type="predicted"/>
<protein>
    <submittedName>
        <fullName evidence="5">AraC family transcriptional regulator</fullName>
    </submittedName>
</protein>
<dbReference type="SUPFAM" id="SSF46689">
    <property type="entry name" value="Homeodomain-like"/>
    <property type="match status" value="2"/>
</dbReference>
<reference evidence="5 6" key="1">
    <citation type="submission" date="2021-03" db="EMBL/GenBank/DDBJ databases">
        <title>Complete Genome Sequences of Two Lysobacter Strains Isolated from Sea Water (Lysobacter caseinilyticus) and Soil (Lysobacter helvus) in South Korea.</title>
        <authorList>
            <person name="Watanabe Y."/>
            <person name="Arakawa K."/>
        </authorList>
    </citation>
    <scope>NUCLEOTIDE SEQUENCE [LARGE SCALE GENOMIC DNA]</scope>
    <source>
        <strain evidence="5 6">KVB24</strain>
    </source>
</reference>
<dbReference type="PROSITE" id="PS01124">
    <property type="entry name" value="HTH_ARAC_FAMILY_2"/>
    <property type="match status" value="1"/>
</dbReference>
<keyword evidence="6" id="KW-1185">Reference proteome</keyword>
<keyword evidence="1" id="KW-0805">Transcription regulation</keyword>
<dbReference type="Gene3D" id="2.60.120.280">
    <property type="entry name" value="Regulatory protein AraC"/>
    <property type="match status" value="1"/>
</dbReference>
<keyword evidence="2" id="KW-0238">DNA-binding</keyword>
<keyword evidence="3" id="KW-0804">Transcription</keyword>
<evidence type="ECO:0000256" key="1">
    <source>
        <dbReference type="ARBA" id="ARBA00023015"/>
    </source>
</evidence>
<dbReference type="SUPFAM" id="SSF51215">
    <property type="entry name" value="Regulatory protein AraC"/>
    <property type="match status" value="1"/>
</dbReference>
<evidence type="ECO:0000313" key="6">
    <source>
        <dbReference type="Proteomes" id="UP000681317"/>
    </source>
</evidence>
<gene>
    <name evidence="5" type="ORF">LYSCAS_21730</name>
</gene>
<dbReference type="EMBL" id="AP024545">
    <property type="protein sequence ID" value="BCT93149.1"/>
    <property type="molecule type" value="Genomic_DNA"/>
</dbReference>
<evidence type="ECO:0000256" key="3">
    <source>
        <dbReference type="ARBA" id="ARBA00023163"/>
    </source>
</evidence>
<accession>A0ABM7Q749</accession>
<dbReference type="Gene3D" id="1.10.10.60">
    <property type="entry name" value="Homeodomain-like"/>
    <property type="match status" value="1"/>
</dbReference>
<dbReference type="InterPro" id="IPR018060">
    <property type="entry name" value="HTH_AraC"/>
</dbReference>
<dbReference type="SMART" id="SM00342">
    <property type="entry name" value="HTH_ARAC"/>
    <property type="match status" value="1"/>
</dbReference>
<dbReference type="PANTHER" id="PTHR46796:SF2">
    <property type="entry name" value="TRANSCRIPTIONAL REGULATORY PROTEIN"/>
    <property type="match status" value="1"/>
</dbReference>
<dbReference type="InterPro" id="IPR009057">
    <property type="entry name" value="Homeodomain-like_sf"/>
</dbReference>
<sequence length="279" mass="30679">MATGTHESAADWAVMQATPVSGVELLRAHFVRHTFERHSHEGWCLGVTLAGNQTFRCRGATTTSHHGDLIVFRPDEAHDGHGEDASGFRYAMLYLPESLIDSWLKQSGAQSQHVLFHSALIHDPAGSGALMRSVRALTQDTESLRGESLLCESVLDVFARHAGHAPKTVHEQSSAKWLAAVREYLDTHYAENVTVDDLAHVAQVSRVHLTRAFSQVFGVPPHVQLNSRRLQAAKGLLARGVPMADVAARVGFSDQSHLVRRFKGSFGVTPGAWQRQMIR</sequence>
<dbReference type="InterPro" id="IPR037923">
    <property type="entry name" value="HTH-like"/>
</dbReference>
<evidence type="ECO:0000313" key="5">
    <source>
        <dbReference type="EMBL" id="BCT93149.1"/>
    </source>
</evidence>
<dbReference type="InterPro" id="IPR050204">
    <property type="entry name" value="AraC_XylS_family_regulators"/>
</dbReference>
<name>A0ABM7Q749_9GAMM</name>
<dbReference type="Proteomes" id="UP000681317">
    <property type="component" value="Chromosome"/>
</dbReference>
<dbReference type="Pfam" id="PF12833">
    <property type="entry name" value="HTH_18"/>
    <property type="match status" value="1"/>
</dbReference>
<evidence type="ECO:0000256" key="2">
    <source>
        <dbReference type="ARBA" id="ARBA00023125"/>
    </source>
</evidence>